<dbReference type="SMART" id="SM00389">
    <property type="entry name" value="HOX"/>
    <property type="match status" value="1"/>
</dbReference>
<dbReference type="GeneID" id="36374880"/>
<dbReference type="WormBase" id="SRAE_1000078500">
    <property type="protein sequence ID" value="SRP01572"/>
    <property type="gene ID" value="WBGene00257385"/>
</dbReference>
<evidence type="ECO:0000256" key="1">
    <source>
        <dbReference type="ARBA" id="ARBA00004123"/>
    </source>
</evidence>
<feature type="domain" description="Homeobox" evidence="8">
    <location>
        <begin position="607"/>
        <end position="667"/>
    </location>
</feature>
<evidence type="ECO:0000256" key="4">
    <source>
        <dbReference type="ARBA" id="ARBA00023242"/>
    </source>
</evidence>
<sequence length="671" mass="78138">MLTDLPSEIILTVLQKLDRKTINRMLLLNKDIYNFIKHYCKKLPKFYVDEVYIVNLKELHIEEMHFNIEGRRHLINLNKMPEIEKLADQIIVRDALCYCGNWDLNISESLLKTCPNTQSIRIFYQTEVINLDELTKHTSQWQKSVAYILVINHKCKEEDIPEEPTNYAKNLTLNELSNFGCPYAEWAFDSTLIKKNNLDAFLQRIMDLDFPTKCQSIGKYYLSNVQVSFEEYKAMLTDYFTTNSNFIFVEDCFNKSWRRTFFGLKKKKKKRLRKKVMFMKNICNHYYIESMDEQLTIFALMNAIKMANANDNVKNEDLPPTPEKESSPTTNHCYTNLHNFANNQILEAVKAQIMLNSVFPMDQTLFANFLATTAAPALQEQNGSNLFENRNITPFINHNILPTSLNGIQNQNNINDMTNLLKSLCNNGQGIESVNDNDKLQFNDFLNTNIKDNCGGRLVSPSIKNKTKNIMNDAEKEEIEEFALHFKNSRIRFGFTQGDVGQQLGHRYGTDFSQTTISRFEALNLSFKNMCKLRPLLAEWIVVTDEMLKSGKTAEEINQQKLHSKYGQRHTTMSESPVMDCENNIINSDELHGKRKSSIDEQVVGNLKKRRKRTNLDATQRDLLNQLFERDERPDHDAMDKIANHLNLDKEVIRVWFCNRRQKTRRIVGTV</sequence>
<dbReference type="PANTHER" id="PTHR11636:SF137">
    <property type="entry name" value="HOMEOBOX PROTEIN CEH-18"/>
    <property type="match status" value="1"/>
</dbReference>
<dbReference type="PROSITE" id="PS50071">
    <property type="entry name" value="HOMEOBOX_2"/>
    <property type="match status" value="1"/>
</dbReference>
<dbReference type="GO" id="GO:0030154">
    <property type="term" value="P:cell differentiation"/>
    <property type="evidence" value="ECO:0007669"/>
    <property type="project" value="UniProtKB-ARBA"/>
</dbReference>
<dbReference type="AlphaFoldDB" id="A0A090KYB4"/>
<dbReference type="SUPFAM" id="SSF46689">
    <property type="entry name" value="Homeodomain-like"/>
    <property type="match status" value="1"/>
</dbReference>
<dbReference type="InterPro" id="IPR010982">
    <property type="entry name" value="Lambda_DNA-bd_dom_sf"/>
</dbReference>
<dbReference type="Pfam" id="PF00046">
    <property type="entry name" value="Homeodomain"/>
    <property type="match status" value="1"/>
</dbReference>
<evidence type="ECO:0000313" key="12">
    <source>
        <dbReference type="Proteomes" id="UP000035682"/>
    </source>
</evidence>
<evidence type="ECO:0000256" key="7">
    <source>
        <dbReference type="RuleBase" id="RU361194"/>
    </source>
</evidence>
<dbReference type="Proteomes" id="UP000035682">
    <property type="component" value="Unplaced"/>
</dbReference>
<organism evidence="11">
    <name type="scientific">Strongyloides ratti</name>
    <name type="common">Parasitic roundworm</name>
    <dbReference type="NCBI Taxonomy" id="34506"/>
    <lineage>
        <taxon>Eukaryota</taxon>
        <taxon>Metazoa</taxon>
        <taxon>Ecdysozoa</taxon>
        <taxon>Nematoda</taxon>
        <taxon>Chromadorea</taxon>
        <taxon>Rhabditida</taxon>
        <taxon>Tylenchina</taxon>
        <taxon>Panagrolaimomorpha</taxon>
        <taxon>Strongyloidoidea</taxon>
        <taxon>Strongyloididae</taxon>
        <taxon>Strongyloides</taxon>
    </lineage>
</organism>
<keyword evidence="7" id="KW-0804">Transcription</keyword>
<reference evidence="13" key="2">
    <citation type="submission" date="2020-12" db="UniProtKB">
        <authorList>
            <consortium name="WormBaseParasite"/>
        </authorList>
    </citation>
    <scope>IDENTIFICATION</scope>
</reference>
<protein>
    <recommendedName>
        <fullName evidence="7">POU domain protein</fullName>
    </recommendedName>
</protein>
<dbReference type="InterPro" id="IPR001356">
    <property type="entry name" value="HD"/>
</dbReference>
<dbReference type="Pfam" id="PF00157">
    <property type="entry name" value="Pou"/>
    <property type="match status" value="1"/>
</dbReference>
<keyword evidence="12" id="KW-1185">Reference proteome</keyword>
<evidence type="ECO:0000259" key="10">
    <source>
        <dbReference type="PROSITE" id="PS51179"/>
    </source>
</evidence>
<keyword evidence="3 5" id="KW-0371">Homeobox</keyword>
<evidence type="ECO:0000256" key="5">
    <source>
        <dbReference type="PROSITE-ProRule" id="PRU00108"/>
    </source>
</evidence>
<dbReference type="PANTHER" id="PTHR11636">
    <property type="entry name" value="POU DOMAIN"/>
    <property type="match status" value="1"/>
</dbReference>
<dbReference type="OrthoDB" id="6358449at2759"/>
<dbReference type="Pfam" id="PF00646">
    <property type="entry name" value="F-box"/>
    <property type="match status" value="1"/>
</dbReference>
<reference evidence="11 12" key="1">
    <citation type="submission" date="2014-09" db="EMBL/GenBank/DDBJ databases">
        <authorList>
            <person name="Martin A.A."/>
        </authorList>
    </citation>
    <scope>NUCLEOTIDE SEQUENCE</scope>
    <source>
        <strain evidence="12">ED321</strain>
        <strain evidence="11">ED321 Heterogonic</strain>
    </source>
</reference>
<dbReference type="STRING" id="34506.A0A090KYB4"/>
<dbReference type="InterPro" id="IPR000327">
    <property type="entry name" value="POU_dom"/>
</dbReference>
<dbReference type="CTD" id="36374880"/>
<dbReference type="InterPro" id="IPR001810">
    <property type="entry name" value="F-box_dom"/>
</dbReference>
<dbReference type="SUPFAM" id="SSF47413">
    <property type="entry name" value="lambda repressor-like DNA-binding domains"/>
    <property type="match status" value="1"/>
</dbReference>
<evidence type="ECO:0000313" key="14">
    <source>
        <dbReference type="WormBase" id="SRAE_1000078500"/>
    </source>
</evidence>
<evidence type="ECO:0000259" key="9">
    <source>
        <dbReference type="PROSITE" id="PS50181"/>
    </source>
</evidence>
<dbReference type="PROSITE" id="PS50181">
    <property type="entry name" value="FBOX"/>
    <property type="match status" value="1"/>
</dbReference>
<dbReference type="Gene3D" id="1.10.260.40">
    <property type="entry name" value="lambda repressor-like DNA-binding domains"/>
    <property type="match status" value="1"/>
</dbReference>
<name>A0A090KYB4_STRRB</name>
<dbReference type="GO" id="GO:0000978">
    <property type="term" value="F:RNA polymerase II cis-regulatory region sequence-specific DNA binding"/>
    <property type="evidence" value="ECO:0007669"/>
    <property type="project" value="TreeGrafter"/>
</dbReference>
<dbReference type="RefSeq" id="XP_024501717.1">
    <property type="nucleotide sequence ID" value="XM_024647661.1"/>
</dbReference>
<keyword evidence="4 5" id="KW-0539">Nucleus</keyword>
<dbReference type="PROSITE" id="PS51179">
    <property type="entry name" value="POU_3"/>
    <property type="match status" value="1"/>
</dbReference>
<gene>
    <name evidence="11 13 14" type="ORF">SRAE_1000078500</name>
</gene>
<proteinExistence type="inferred from homology"/>
<comment type="similarity">
    <text evidence="7">Belongs to the POU transcription factor family.</text>
</comment>
<dbReference type="PRINTS" id="PR00028">
    <property type="entry name" value="POUDOMAIN"/>
</dbReference>
<comment type="subcellular location">
    <subcellularLocation>
        <location evidence="1 5 6">Nucleus</location>
    </subcellularLocation>
</comment>
<dbReference type="EMBL" id="LN609528">
    <property type="protein sequence ID" value="CEF62515.1"/>
    <property type="molecule type" value="Genomic_DNA"/>
</dbReference>
<evidence type="ECO:0000259" key="8">
    <source>
        <dbReference type="PROSITE" id="PS50071"/>
    </source>
</evidence>
<dbReference type="SMART" id="SM00352">
    <property type="entry name" value="POU"/>
    <property type="match status" value="1"/>
</dbReference>
<dbReference type="CDD" id="cd00086">
    <property type="entry name" value="homeodomain"/>
    <property type="match status" value="1"/>
</dbReference>
<dbReference type="GO" id="GO:0000981">
    <property type="term" value="F:DNA-binding transcription factor activity, RNA polymerase II-specific"/>
    <property type="evidence" value="ECO:0007669"/>
    <property type="project" value="InterPro"/>
</dbReference>
<evidence type="ECO:0000256" key="3">
    <source>
        <dbReference type="ARBA" id="ARBA00023155"/>
    </source>
</evidence>
<dbReference type="InterPro" id="IPR013847">
    <property type="entry name" value="POU"/>
</dbReference>
<accession>A0A090KYB4</accession>
<dbReference type="PROSITE" id="PS00465">
    <property type="entry name" value="POU_2"/>
    <property type="match status" value="1"/>
</dbReference>
<dbReference type="InterPro" id="IPR009057">
    <property type="entry name" value="Homeodomain-like_sf"/>
</dbReference>
<evidence type="ECO:0000313" key="13">
    <source>
        <dbReference type="WBParaSite" id="SRAE_1000078500.1"/>
    </source>
</evidence>
<dbReference type="PROSITE" id="PS00027">
    <property type="entry name" value="HOMEOBOX_1"/>
    <property type="match status" value="1"/>
</dbReference>
<dbReference type="InterPro" id="IPR050255">
    <property type="entry name" value="POU_domain_TF"/>
</dbReference>
<keyword evidence="2 5" id="KW-0238">DNA-binding</keyword>
<feature type="DNA-binding region" description="Homeobox" evidence="5">
    <location>
        <begin position="609"/>
        <end position="668"/>
    </location>
</feature>
<dbReference type="GO" id="GO:0005634">
    <property type="term" value="C:nucleus"/>
    <property type="evidence" value="ECO:0007669"/>
    <property type="project" value="UniProtKB-SubCell"/>
</dbReference>
<feature type="domain" description="POU-specific" evidence="10">
    <location>
        <begin position="471"/>
        <end position="545"/>
    </location>
</feature>
<dbReference type="InterPro" id="IPR017970">
    <property type="entry name" value="Homeobox_CS"/>
</dbReference>
<feature type="domain" description="F-box" evidence="9">
    <location>
        <begin position="1"/>
        <end position="50"/>
    </location>
</feature>
<dbReference type="Gene3D" id="1.10.10.60">
    <property type="entry name" value="Homeodomain-like"/>
    <property type="match status" value="1"/>
</dbReference>
<dbReference type="WBParaSite" id="SRAE_1000078500.1">
    <property type="protein sequence ID" value="SRAE_1000078500.1"/>
    <property type="gene ID" value="WBGene00257385"/>
</dbReference>
<evidence type="ECO:0000256" key="6">
    <source>
        <dbReference type="RuleBase" id="RU000682"/>
    </source>
</evidence>
<evidence type="ECO:0000256" key="2">
    <source>
        <dbReference type="ARBA" id="ARBA00023125"/>
    </source>
</evidence>
<evidence type="ECO:0000313" key="11">
    <source>
        <dbReference type="EMBL" id="CEF62515.1"/>
    </source>
</evidence>